<dbReference type="InterPro" id="IPR051532">
    <property type="entry name" value="Ester_Hydrolysis_Enzymes"/>
</dbReference>
<dbReference type="Proteomes" id="UP000320421">
    <property type="component" value="Chromosome"/>
</dbReference>
<gene>
    <name evidence="3" type="ORF">HG66A1_30980</name>
</gene>
<dbReference type="GO" id="GO:0006508">
    <property type="term" value="P:proteolysis"/>
    <property type="evidence" value="ECO:0007669"/>
    <property type="project" value="UniProtKB-KW"/>
</dbReference>
<evidence type="ECO:0000256" key="1">
    <source>
        <dbReference type="SAM" id="SignalP"/>
    </source>
</evidence>
<feature type="chain" id="PRO_5021722417" evidence="1">
    <location>
        <begin position="23"/>
        <end position="230"/>
    </location>
</feature>
<reference evidence="3 4" key="1">
    <citation type="submission" date="2019-02" db="EMBL/GenBank/DDBJ databases">
        <title>Deep-cultivation of Planctomycetes and their phenomic and genomic characterization uncovers novel biology.</title>
        <authorList>
            <person name="Wiegand S."/>
            <person name="Jogler M."/>
            <person name="Boedeker C."/>
            <person name="Pinto D."/>
            <person name="Vollmers J."/>
            <person name="Rivas-Marin E."/>
            <person name="Kohn T."/>
            <person name="Peeters S.H."/>
            <person name="Heuer A."/>
            <person name="Rast P."/>
            <person name="Oberbeckmann S."/>
            <person name="Bunk B."/>
            <person name="Jeske O."/>
            <person name="Meyerdierks A."/>
            <person name="Storesund J.E."/>
            <person name="Kallscheuer N."/>
            <person name="Luecker S."/>
            <person name="Lage O.M."/>
            <person name="Pohl T."/>
            <person name="Merkel B.J."/>
            <person name="Hornburger P."/>
            <person name="Mueller R.-W."/>
            <person name="Bruemmer F."/>
            <person name="Labrenz M."/>
            <person name="Spormann A.M."/>
            <person name="Op den Camp H."/>
            <person name="Overmann J."/>
            <person name="Amann R."/>
            <person name="Jetten M.S.M."/>
            <person name="Mascher T."/>
            <person name="Medema M.H."/>
            <person name="Devos D.P."/>
            <person name="Kaster A.-K."/>
            <person name="Ovreas L."/>
            <person name="Rohde M."/>
            <person name="Galperin M.Y."/>
            <person name="Jogler C."/>
        </authorList>
    </citation>
    <scope>NUCLEOTIDE SEQUENCE [LARGE SCALE GENOMIC DNA]</scope>
    <source>
        <strain evidence="3 4">HG66A1</strain>
    </source>
</reference>
<feature type="signal peptide" evidence="1">
    <location>
        <begin position="1"/>
        <end position="22"/>
    </location>
</feature>
<organism evidence="3 4">
    <name type="scientific">Gimesia chilikensis</name>
    <dbReference type="NCBI Taxonomy" id="2605989"/>
    <lineage>
        <taxon>Bacteria</taxon>
        <taxon>Pseudomonadati</taxon>
        <taxon>Planctomycetota</taxon>
        <taxon>Planctomycetia</taxon>
        <taxon>Planctomycetales</taxon>
        <taxon>Planctomycetaceae</taxon>
        <taxon>Gimesia</taxon>
    </lineage>
</organism>
<dbReference type="Pfam" id="PF13472">
    <property type="entry name" value="Lipase_GDSL_2"/>
    <property type="match status" value="1"/>
</dbReference>
<name>A0A517PPK7_9PLAN</name>
<feature type="domain" description="SGNH hydrolase-type esterase" evidence="2">
    <location>
        <begin position="22"/>
        <end position="184"/>
    </location>
</feature>
<dbReference type="PANTHER" id="PTHR30383:SF5">
    <property type="entry name" value="SGNH HYDROLASE-TYPE ESTERASE DOMAIN-CONTAINING PROTEIN"/>
    <property type="match status" value="1"/>
</dbReference>
<keyword evidence="3" id="KW-0378">Hydrolase</keyword>
<dbReference type="RefSeq" id="WP_145185409.1">
    <property type="nucleotide sequence ID" value="NZ_CP036266.1"/>
</dbReference>
<keyword evidence="4" id="KW-1185">Reference proteome</keyword>
<sequence precursor="true">MLKMIYLLLLVTPLLCTATSSAAEVINAGVGGNRSSQLLKRLERDVLSKQPTVVVLMVGTNDRLNSGGFIDIKAYRKNVVSLIDQIQAGGAKVVLMTPPTCIPELLFTRHDSTKYADQAPQARMQEVRTVLLDLSRQKQIPVIDFHDYLIDHKIADASKTSVIRNPANSGVKDGVHLTPAGYQLLARLVAEKLKAEQLDVTKVICFGDSLTKGSRQANYPASLQQLLSDK</sequence>
<dbReference type="Gene3D" id="3.40.50.1110">
    <property type="entry name" value="SGNH hydrolase"/>
    <property type="match status" value="1"/>
</dbReference>
<evidence type="ECO:0000313" key="4">
    <source>
        <dbReference type="Proteomes" id="UP000320421"/>
    </source>
</evidence>
<evidence type="ECO:0000313" key="3">
    <source>
        <dbReference type="EMBL" id="QDT21299.1"/>
    </source>
</evidence>
<dbReference type="GO" id="GO:0004622">
    <property type="term" value="F:phosphatidylcholine lysophospholipase activity"/>
    <property type="evidence" value="ECO:0007669"/>
    <property type="project" value="TreeGrafter"/>
</dbReference>
<keyword evidence="3" id="KW-0645">Protease</keyword>
<dbReference type="OrthoDB" id="9794725at2"/>
<dbReference type="EMBL" id="CP036266">
    <property type="protein sequence ID" value="QDT21299.1"/>
    <property type="molecule type" value="Genomic_DNA"/>
</dbReference>
<dbReference type="InterPro" id="IPR013830">
    <property type="entry name" value="SGNH_hydro"/>
</dbReference>
<keyword evidence="1" id="KW-0732">Signal</keyword>
<dbReference type="GO" id="GO:0008233">
    <property type="term" value="F:peptidase activity"/>
    <property type="evidence" value="ECO:0007669"/>
    <property type="project" value="UniProtKB-KW"/>
</dbReference>
<accession>A0A517PPK7</accession>
<dbReference type="InterPro" id="IPR036514">
    <property type="entry name" value="SGNH_hydro_sf"/>
</dbReference>
<dbReference type="PANTHER" id="PTHR30383">
    <property type="entry name" value="THIOESTERASE 1/PROTEASE 1/LYSOPHOSPHOLIPASE L1"/>
    <property type="match status" value="1"/>
</dbReference>
<proteinExistence type="predicted"/>
<protein>
    <submittedName>
        <fullName evidence="3">Multifunctional acyl-CoA thioesterase I and protease I and lysophospholipase L1</fullName>
    </submittedName>
</protein>
<evidence type="ECO:0000259" key="2">
    <source>
        <dbReference type="Pfam" id="PF13472"/>
    </source>
</evidence>
<dbReference type="SUPFAM" id="SSF52266">
    <property type="entry name" value="SGNH hydrolase"/>
    <property type="match status" value="1"/>
</dbReference>
<dbReference type="AlphaFoldDB" id="A0A517PPK7"/>